<dbReference type="EMBL" id="CAMXCT030002879">
    <property type="protein sequence ID" value="CAL4788362.1"/>
    <property type="molecule type" value="Genomic_DNA"/>
</dbReference>
<reference evidence="4" key="2">
    <citation type="submission" date="2024-04" db="EMBL/GenBank/DDBJ databases">
        <authorList>
            <person name="Chen Y."/>
            <person name="Shah S."/>
            <person name="Dougan E. K."/>
            <person name="Thang M."/>
            <person name="Chan C."/>
        </authorList>
    </citation>
    <scope>NUCLEOTIDE SEQUENCE [LARGE SCALE GENOMIC DNA]</scope>
</reference>
<reference evidence="3" key="1">
    <citation type="submission" date="2022-10" db="EMBL/GenBank/DDBJ databases">
        <authorList>
            <person name="Chen Y."/>
            <person name="Dougan E. K."/>
            <person name="Chan C."/>
            <person name="Rhodes N."/>
            <person name="Thang M."/>
        </authorList>
    </citation>
    <scope>NUCLEOTIDE SEQUENCE</scope>
</reference>
<gene>
    <name evidence="3" type="ORF">C1SCF055_LOCUS27126</name>
</gene>
<dbReference type="InterPro" id="IPR051913">
    <property type="entry name" value="GH2_Domain-Containing"/>
</dbReference>
<evidence type="ECO:0000313" key="3">
    <source>
        <dbReference type="EMBL" id="CAI4001050.1"/>
    </source>
</evidence>
<organism evidence="3">
    <name type="scientific">Cladocopium goreaui</name>
    <dbReference type="NCBI Taxonomy" id="2562237"/>
    <lineage>
        <taxon>Eukaryota</taxon>
        <taxon>Sar</taxon>
        <taxon>Alveolata</taxon>
        <taxon>Dinophyceae</taxon>
        <taxon>Suessiales</taxon>
        <taxon>Symbiodiniaceae</taxon>
        <taxon>Cladocopium</taxon>
    </lineage>
</organism>
<dbReference type="Proteomes" id="UP001152797">
    <property type="component" value="Unassembled WGS sequence"/>
</dbReference>
<name>A0A9P1D113_9DINO</name>
<feature type="region of interest" description="Disordered" evidence="2">
    <location>
        <begin position="645"/>
        <end position="666"/>
    </location>
</feature>
<feature type="region of interest" description="Disordered" evidence="2">
    <location>
        <begin position="551"/>
        <end position="605"/>
    </location>
</feature>
<dbReference type="AlphaFoldDB" id="A0A9P1D113"/>
<accession>A0A9P1D113</accession>
<dbReference type="PANTHER" id="PTHR42732:SF2">
    <property type="entry name" value="BETA-MANNOSIDASE"/>
    <property type="match status" value="1"/>
</dbReference>
<dbReference type="InterPro" id="IPR017853">
    <property type="entry name" value="GH"/>
</dbReference>
<keyword evidence="1" id="KW-0175">Coiled coil</keyword>
<evidence type="ECO:0000313" key="6">
    <source>
        <dbReference type="Proteomes" id="UP001152797"/>
    </source>
</evidence>
<dbReference type="PANTHER" id="PTHR42732">
    <property type="entry name" value="BETA-GALACTOSIDASE"/>
    <property type="match status" value="1"/>
</dbReference>
<dbReference type="OrthoDB" id="408320at2759"/>
<proteinExistence type="predicted"/>
<evidence type="ECO:0000256" key="2">
    <source>
        <dbReference type="SAM" id="MobiDB-lite"/>
    </source>
</evidence>
<dbReference type="SUPFAM" id="SSF51445">
    <property type="entry name" value="(Trans)glycosidases"/>
    <property type="match status" value="1"/>
</dbReference>
<sequence>MPGREALQELKEMKSMGFNLLRLHAAVMPAAFYHFCDVQGLLVWQDFPAGDGRALPLWDAARGVVEQKGGLASPLDLDEISRTQESEVNFWQELQAVISWLRPFASIVCWVPFNEGWGQFQSMQVVQWLRQFGGDRWINMASGWNDVADLFPGMDGGDVVDAHNYEQQPYDGLRSTFQLWPLPLAGRALVLGEYGGLGFPMEGHEWSPATSWAYGNVSMTSEDFAQRLLSLGARLQELLCENWISGVVYTQWNDIEEEVNGLVTYDRVAKLSRSIVANFNQQLKATSLIMDHVTIRSNLNYCHHTLSDGRLTAVVARARFNCRRVAMPAVSLLTFDENNPKALGIGPTGKRAFYQKSSSISLSPSCTMANGWQGVEAFHDKNLSPRLVKLRFDFFEAKRRDLLAAARRAREHLVTETKENQNQQLAMVAQESGLSKGAILALNSDTLKLERQKLLRAQETERHLAGGAGKWLNQALEIELKNLKDLESANEFLDSAAKDTQAYFREQSRKMKEMNDRRAAEEERKQLEMEARQKLEKQLAKEEFHRQQLEMQRKRKEEAKRLKEAHERQLKEAERKREIEREKAAKREQEHRELQARKEEMRAQDQRRMDIMAQKQEAFQEFMRERKDARDMKIYKSILANQHFEQKRRDDFEKKQQDEASREERLLQAMAEKQEENAKKSFQTLMRRKVIAEEGAKRAEDRRQAILDQQEETEYRLMEHEAKKERYLDFKRELDGLRAKNKEINVERQRRREDAEREAIAEAVKKKDEKIDHLNAERQRMWELRKAAQAEAYKARECVKEEILKQRIESKFNSKKVEGKLGTLMQSDLFSAKILQSTSVPALH</sequence>
<dbReference type="Gene3D" id="3.20.20.80">
    <property type="entry name" value="Glycosidases"/>
    <property type="match status" value="1"/>
</dbReference>
<evidence type="ECO:0000256" key="1">
    <source>
        <dbReference type="SAM" id="Coils"/>
    </source>
</evidence>
<comment type="caution">
    <text evidence="3">The sequence shown here is derived from an EMBL/GenBank/DDBJ whole genome shotgun (WGS) entry which is preliminary data.</text>
</comment>
<protein>
    <submittedName>
        <fullName evidence="5">Lysine-specific histone demethylase 1B</fullName>
    </submittedName>
</protein>
<feature type="coiled-coil region" evidence="1">
    <location>
        <begin position="720"/>
        <end position="777"/>
    </location>
</feature>
<keyword evidence="6" id="KW-1185">Reference proteome</keyword>
<evidence type="ECO:0000313" key="5">
    <source>
        <dbReference type="EMBL" id="CAL4788362.1"/>
    </source>
</evidence>
<evidence type="ECO:0000313" key="4">
    <source>
        <dbReference type="EMBL" id="CAL1154425.1"/>
    </source>
</evidence>
<dbReference type="EMBL" id="CAMXCT010002879">
    <property type="protein sequence ID" value="CAI4001050.1"/>
    <property type="molecule type" value="Genomic_DNA"/>
</dbReference>
<dbReference type="EMBL" id="CAMXCT020002879">
    <property type="protein sequence ID" value="CAL1154425.1"/>
    <property type="molecule type" value="Genomic_DNA"/>
</dbReference>